<keyword evidence="3" id="KW-1185">Reference proteome</keyword>
<feature type="chain" id="PRO_5046328953" evidence="1">
    <location>
        <begin position="20"/>
        <end position="305"/>
    </location>
</feature>
<protein>
    <submittedName>
        <fullName evidence="2">Uncharacterized protein</fullName>
    </submittedName>
</protein>
<evidence type="ECO:0000256" key="1">
    <source>
        <dbReference type="SAM" id="SignalP"/>
    </source>
</evidence>
<evidence type="ECO:0000313" key="3">
    <source>
        <dbReference type="Proteomes" id="UP000830198"/>
    </source>
</evidence>
<dbReference type="RefSeq" id="WP_247808894.1">
    <property type="nucleotide sequence ID" value="NZ_CP095855.1"/>
</dbReference>
<dbReference type="Proteomes" id="UP000830198">
    <property type="component" value="Chromosome"/>
</dbReference>
<keyword evidence="1" id="KW-0732">Signal</keyword>
<organism evidence="2 3">
    <name type="scientific">Chitinophaga filiformis</name>
    <name type="common">Myxococcus filiformis</name>
    <name type="synonym">Flexibacter filiformis</name>
    <dbReference type="NCBI Taxonomy" id="104663"/>
    <lineage>
        <taxon>Bacteria</taxon>
        <taxon>Pseudomonadati</taxon>
        <taxon>Bacteroidota</taxon>
        <taxon>Chitinophagia</taxon>
        <taxon>Chitinophagales</taxon>
        <taxon>Chitinophagaceae</taxon>
        <taxon>Chitinophaga</taxon>
    </lineage>
</organism>
<reference evidence="2 3" key="1">
    <citation type="submission" date="2022-04" db="EMBL/GenBank/DDBJ databases">
        <title>The arsenic-methylating capacity of Chitinophaga filiformis YT5 during chitin decomposition.</title>
        <authorList>
            <person name="Chen G."/>
            <person name="Liang Y."/>
        </authorList>
    </citation>
    <scope>NUCLEOTIDE SEQUENCE [LARGE SCALE GENOMIC DNA]</scope>
    <source>
        <strain evidence="2 3">YT5</strain>
    </source>
</reference>
<name>A0ABY4HU38_CHIFI</name>
<gene>
    <name evidence="2" type="ORF">MYF79_17250</name>
</gene>
<proteinExistence type="predicted"/>
<feature type="signal peptide" evidence="1">
    <location>
        <begin position="1"/>
        <end position="19"/>
    </location>
</feature>
<accession>A0ABY4HU38</accession>
<dbReference type="EMBL" id="CP095855">
    <property type="protein sequence ID" value="UPK66684.1"/>
    <property type="molecule type" value="Genomic_DNA"/>
</dbReference>
<evidence type="ECO:0000313" key="2">
    <source>
        <dbReference type="EMBL" id="UPK66684.1"/>
    </source>
</evidence>
<sequence length="305" mass="35345">MKNIITLLFAVFLLNNVQAQEHISAETKQGIITLARFYKENSSSGKDATREAKEKINSEKIDSLELAKQFFLAVVDTDKRILSEKYLSKPEPATLRNIFLAVNVNWNLYEDTPKDNDFLIDSLANADISDLEMLSTYYGTIFGCLTNKVQPFNLKKIDFNLNEYGLTGATERSIFFLMAMERFGALIWGYINIPNPPNFQAAVDIVRQYPSFNHQPYYEFKDLEFPDFLVITDKRRPKESFKQYYIGKYLENLYYYAGSLEQTNHRNECREVISKSILNDTSYLKYSANRTNISGFIQHINAKHD</sequence>